<comment type="caution">
    <text evidence="1">The sequence shown here is derived from an EMBL/GenBank/DDBJ whole genome shotgun (WGS) entry which is preliminary data.</text>
</comment>
<evidence type="ECO:0000313" key="1">
    <source>
        <dbReference type="EMBL" id="KAI4810288.1"/>
    </source>
</evidence>
<accession>A0ACB9WBH6</accession>
<gene>
    <name evidence="1" type="ORF">KUCAC02_019127</name>
</gene>
<dbReference type="Proteomes" id="UP001057452">
    <property type="component" value="Chromosome 17"/>
</dbReference>
<sequence length="80" mass="9720">MKRMMKDLDLMRRCDEEDDEDLDLMRRCDEEDDEDLDLMRRCDEEDDEDLDLMRRWEKLALSFICSFLTVRPPTQTLAAL</sequence>
<reference evidence="1" key="1">
    <citation type="submission" date="2022-05" db="EMBL/GenBank/DDBJ databases">
        <title>Chromosome-level genome of Chaenocephalus aceratus.</title>
        <authorList>
            <person name="Park H."/>
        </authorList>
    </citation>
    <scope>NUCLEOTIDE SEQUENCE</scope>
    <source>
        <strain evidence="1">KU_202001</strain>
    </source>
</reference>
<name>A0ACB9WBH6_CHAAC</name>
<organism evidence="1 2">
    <name type="scientific">Chaenocephalus aceratus</name>
    <name type="common">Blackfin icefish</name>
    <name type="synonym">Chaenichthys aceratus</name>
    <dbReference type="NCBI Taxonomy" id="36190"/>
    <lineage>
        <taxon>Eukaryota</taxon>
        <taxon>Metazoa</taxon>
        <taxon>Chordata</taxon>
        <taxon>Craniata</taxon>
        <taxon>Vertebrata</taxon>
        <taxon>Euteleostomi</taxon>
        <taxon>Actinopterygii</taxon>
        <taxon>Neopterygii</taxon>
        <taxon>Teleostei</taxon>
        <taxon>Neoteleostei</taxon>
        <taxon>Acanthomorphata</taxon>
        <taxon>Eupercaria</taxon>
        <taxon>Perciformes</taxon>
        <taxon>Notothenioidei</taxon>
        <taxon>Channichthyidae</taxon>
        <taxon>Chaenocephalus</taxon>
    </lineage>
</organism>
<evidence type="ECO:0000313" key="2">
    <source>
        <dbReference type="Proteomes" id="UP001057452"/>
    </source>
</evidence>
<keyword evidence="2" id="KW-1185">Reference proteome</keyword>
<protein>
    <submittedName>
        <fullName evidence="1">Uncharacterized protein</fullName>
    </submittedName>
</protein>
<proteinExistence type="predicted"/>
<dbReference type="EMBL" id="CM043801">
    <property type="protein sequence ID" value="KAI4810288.1"/>
    <property type="molecule type" value="Genomic_DNA"/>
</dbReference>